<evidence type="ECO:0000313" key="1">
    <source>
        <dbReference type="EMBL" id="CAG7579710.1"/>
    </source>
</evidence>
<gene>
    <name evidence="1" type="ORF">SLAVMIC_00042</name>
</gene>
<name>A0A8D9FQR2_9VIRU</name>
<protein>
    <submittedName>
        <fullName evidence="1">Uncharacterized protein</fullName>
    </submittedName>
</protein>
<dbReference type="EMBL" id="OU342829">
    <property type="protein sequence ID" value="CAG7579710.1"/>
    <property type="molecule type" value="Genomic_DNA"/>
</dbReference>
<sequence length="84" mass="10111">MGKFKEGDRIIVKTIYRPGMGNMRSNLLDKKGVIKMSPINYNSMDVYEVTLDIPNSEYFHFYDKEIELDLQWYREERLKKILDE</sequence>
<reference evidence="1" key="1">
    <citation type="submission" date="2021-06" db="EMBL/GenBank/DDBJ databases">
        <authorList>
            <person name="Gannon L."/>
            <person name="Redgwell R T."/>
            <person name="Michniewski S."/>
            <person name="Harrison D C."/>
            <person name="Millard A."/>
        </authorList>
    </citation>
    <scope>NUCLEOTIDE SEQUENCE</scope>
</reference>
<accession>A0A8D9FQR2</accession>
<organism evidence="1">
    <name type="scientific">uncultured marine phage</name>
    <dbReference type="NCBI Taxonomy" id="707152"/>
    <lineage>
        <taxon>Viruses</taxon>
        <taxon>environmental samples</taxon>
    </lineage>
</organism>
<proteinExistence type="predicted"/>